<evidence type="ECO:0000313" key="3">
    <source>
        <dbReference type="Proteomes" id="UP000277811"/>
    </source>
</evidence>
<dbReference type="AlphaFoldDB" id="A0A498R111"/>
<dbReference type="PANTHER" id="PTHR43312:SF1">
    <property type="entry name" value="NADP-DEPENDENT OXIDOREDUCTASE DOMAIN-CONTAINING PROTEIN"/>
    <property type="match status" value="1"/>
</dbReference>
<keyword evidence="3" id="KW-1185">Reference proteome</keyword>
<evidence type="ECO:0000313" key="2">
    <source>
        <dbReference type="EMBL" id="VBB04909.1"/>
    </source>
</evidence>
<name>A0A498R111_9FIRM</name>
<evidence type="ECO:0000259" key="1">
    <source>
        <dbReference type="Pfam" id="PF00248"/>
    </source>
</evidence>
<feature type="domain" description="NADP-dependent oxidoreductase" evidence="1">
    <location>
        <begin position="10"/>
        <end position="165"/>
    </location>
</feature>
<proteinExistence type="predicted"/>
<dbReference type="InterPro" id="IPR023210">
    <property type="entry name" value="NADP_OxRdtase_dom"/>
</dbReference>
<dbReference type="Pfam" id="PF00248">
    <property type="entry name" value="Aldo_ket_red"/>
    <property type="match status" value="1"/>
</dbReference>
<sequence>MEAGAKISTLGLGASALHESSAAQIEKMIAYASDQGINLIDTVMSNFGPAETMGRALKERRDKLMTQMHIGVIYPRQIYTRTRDLQEVQQGFEQQLKGFGTNYSDIGLIHYVDHSDDFESIMFDGILDYAQKFKQDGTIRYLGFSSHSVDISRRFLETGVMDVFMFNLNPAYDFVPVDGKLMLSEERG</sequence>
<protein>
    <recommendedName>
        <fullName evidence="1">NADP-dependent oxidoreductase domain-containing protein</fullName>
    </recommendedName>
</protein>
<dbReference type="EMBL" id="UPPP01000051">
    <property type="protein sequence ID" value="VBB04909.1"/>
    <property type="molecule type" value="Genomic_DNA"/>
</dbReference>
<reference evidence="2 3" key="1">
    <citation type="submission" date="2018-06" db="EMBL/GenBank/DDBJ databases">
        <authorList>
            <person name="Strepis N."/>
        </authorList>
    </citation>
    <scope>NUCLEOTIDE SEQUENCE [LARGE SCALE GENOMIC DNA]</scope>
    <source>
        <strain evidence="2">LUCI</strain>
    </source>
</reference>
<organism evidence="2 3">
    <name type="scientific">Lucifera butyrica</name>
    <dbReference type="NCBI Taxonomy" id="1351585"/>
    <lineage>
        <taxon>Bacteria</taxon>
        <taxon>Bacillati</taxon>
        <taxon>Bacillota</taxon>
        <taxon>Negativicutes</taxon>
        <taxon>Veillonellales</taxon>
        <taxon>Veillonellaceae</taxon>
        <taxon>Lucifera</taxon>
    </lineage>
</organism>
<dbReference type="RefSeq" id="WP_207856752.1">
    <property type="nucleotide sequence ID" value="NZ_UPPP01000051.1"/>
</dbReference>
<dbReference type="InterPro" id="IPR036812">
    <property type="entry name" value="NAD(P)_OxRdtase_dom_sf"/>
</dbReference>
<dbReference type="PANTHER" id="PTHR43312">
    <property type="entry name" value="D-THREO-ALDOSE 1-DEHYDROGENASE"/>
    <property type="match status" value="1"/>
</dbReference>
<dbReference type="SUPFAM" id="SSF51430">
    <property type="entry name" value="NAD(P)-linked oxidoreductase"/>
    <property type="match status" value="1"/>
</dbReference>
<accession>A0A498R111</accession>
<dbReference type="Gene3D" id="3.20.20.100">
    <property type="entry name" value="NADP-dependent oxidoreductase domain"/>
    <property type="match status" value="1"/>
</dbReference>
<dbReference type="InterPro" id="IPR053135">
    <property type="entry name" value="AKR2_Oxidoreductase"/>
</dbReference>
<gene>
    <name evidence="2" type="ORF">LUCI_0115</name>
</gene>
<dbReference type="Proteomes" id="UP000277811">
    <property type="component" value="Unassembled WGS sequence"/>
</dbReference>